<feature type="compositionally biased region" description="Basic and acidic residues" evidence="1">
    <location>
        <begin position="77"/>
        <end position="87"/>
    </location>
</feature>
<feature type="compositionally biased region" description="Basic and acidic residues" evidence="1">
    <location>
        <begin position="44"/>
        <end position="53"/>
    </location>
</feature>
<evidence type="ECO:0000313" key="3">
    <source>
        <dbReference type="EMBL" id="TMQ48921.1"/>
    </source>
</evidence>
<gene>
    <name evidence="3" type="ORF">E6K71_06200</name>
</gene>
<feature type="region of interest" description="Disordered" evidence="1">
    <location>
        <begin position="1"/>
        <end position="87"/>
    </location>
</feature>
<keyword evidence="2" id="KW-1133">Transmembrane helix</keyword>
<proteinExistence type="predicted"/>
<feature type="compositionally biased region" description="Basic residues" evidence="1">
    <location>
        <begin position="34"/>
        <end position="43"/>
    </location>
</feature>
<dbReference type="Proteomes" id="UP000316292">
    <property type="component" value="Unassembled WGS sequence"/>
</dbReference>
<dbReference type="PANTHER" id="PTHR40940">
    <property type="entry name" value="PROTEIN BATD-RELATED"/>
    <property type="match status" value="1"/>
</dbReference>
<feature type="compositionally biased region" description="Basic residues" evidence="1">
    <location>
        <begin position="1"/>
        <end position="10"/>
    </location>
</feature>
<dbReference type="InterPro" id="IPR025738">
    <property type="entry name" value="BatD"/>
</dbReference>
<keyword evidence="2" id="KW-0472">Membrane</keyword>
<keyword evidence="2" id="KW-0812">Transmembrane</keyword>
<protein>
    <submittedName>
        <fullName evidence="3">Protein BatD</fullName>
    </submittedName>
</protein>
<feature type="region of interest" description="Disordered" evidence="1">
    <location>
        <begin position="246"/>
        <end position="266"/>
    </location>
</feature>
<sequence>MPSAIWRRRSGACGSHVPRSASSPSREDRDRPLRRAPRARSRRGRESSSRREGAPASSRSRKRSDGFRPWKRNGAPDGRRASRNRTREAGIVTGRRIASATFLVSALLALATLLALPRAGACGTSPGGKLSIDATLDVNTVAPGATATLTVQVRSAGLNLPDVTLPPLTVERVGPSKSVEHTPALVERAGTSQSFSMVNNAVERSSTTVYRILPRGEGTIHIPPIRITVGRETAQTSPLTLTVSRTAVFPGPGPGSAVTGPAKTPTGRPEVFVQGAVDRAHVFWNQQILLHLKLYSRVDILGDVDWKPPATAGFWTEGLGPPRRGRVQVRGATYEVMEIPSALFPTKTGKLTIGAAQVRVRVARVVEPPDPWSMLAMPEIVPQDLALTSDPVTVTVDPLPPGAPRGFQGAVGDFRLTVHVDSLTVRAGDPVTVRATIQGTGNIATVRDPEIRGRGVTRQYVVGSSTKVDRSGDQLKGERETDIALIADQPGTLTILPVSFVWFDPEAGRYRLQRSDSVRVTVLPAAGAPAQAGRPGSGYAEAAPRAKPGPFGTLRPDPPPSAVALLGLSAIAYASALAVGGARRKKLRDPRVARLEALEGLLVRDLSRAESLAMRNEAGRAAAIAERALLLGTGIRYDVELSGAAKSERAELLRVRGAEGAEVSALESLHDSLGAIAYAPPETRVSDARHAIRAVRERLERYRRELSL</sequence>
<name>A0A538SC22_UNCEI</name>
<dbReference type="Pfam" id="PF13584">
    <property type="entry name" value="BatD"/>
    <property type="match status" value="2"/>
</dbReference>
<dbReference type="PANTHER" id="PTHR40940:SF2">
    <property type="entry name" value="BATD"/>
    <property type="match status" value="1"/>
</dbReference>
<reference evidence="3 4" key="1">
    <citation type="journal article" date="2019" name="Nat. Microbiol.">
        <title>Mediterranean grassland soil C-N compound turnover is dependent on rainfall and depth, and is mediated by genomically divergent microorganisms.</title>
        <authorList>
            <person name="Diamond S."/>
            <person name="Andeer P.F."/>
            <person name="Li Z."/>
            <person name="Crits-Christoph A."/>
            <person name="Burstein D."/>
            <person name="Anantharaman K."/>
            <person name="Lane K.R."/>
            <person name="Thomas B.C."/>
            <person name="Pan C."/>
            <person name="Northen T.R."/>
            <person name="Banfield J.F."/>
        </authorList>
    </citation>
    <scope>NUCLEOTIDE SEQUENCE [LARGE SCALE GENOMIC DNA]</scope>
    <source>
        <strain evidence="3">WS_1</strain>
    </source>
</reference>
<dbReference type="EMBL" id="VBOR01000063">
    <property type="protein sequence ID" value="TMQ48921.1"/>
    <property type="molecule type" value="Genomic_DNA"/>
</dbReference>
<dbReference type="AlphaFoldDB" id="A0A538SC22"/>
<evidence type="ECO:0000256" key="2">
    <source>
        <dbReference type="SAM" id="Phobius"/>
    </source>
</evidence>
<comment type="caution">
    <text evidence="3">The sequence shown here is derived from an EMBL/GenBank/DDBJ whole genome shotgun (WGS) entry which is preliminary data.</text>
</comment>
<evidence type="ECO:0000313" key="4">
    <source>
        <dbReference type="Proteomes" id="UP000316292"/>
    </source>
</evidence>
<organism evidence="3 4">
    <name type="scientific">Eiseniibacteriota bacterium</name>
    <dbReference type="NCBI Taxonomy" id="2212470"/>
    <lineage>
        <taxon>Bacteria</taxon>
        <taxon>Candidatus Eiseniibacteriota</taxon>
    </lineage>
</organism>
<accession>A0A538SC22</accession>
<feature type="transmembrane region" description="Helical" evidence="2">
    <location>
        <begin position="562"/>
        <end position="582"/>
    </location>
</feature>
<evidence type="ECO:0000256" key="1">
    <source>
        <dbReference type="SAM" id="MobiDB-lite"/>
    </source>
</evidence>